<dbReference type="EMBL" id="UGPN01000002">
    <property type="protein sequence ID" value="STY59613.1"/>
    <property type="molecule type" value="Genomic_DNA"/>
</dbReference>
<dbReference type="InterPro" id="IPR013658">
    <property type="entry name" value="SGL"/>
</dbReference>
<dbReference type="AlphaFoldDB" id="A0A378MTP6"/>
<proteinExistence type="predicted"/>
<gene>
    <name evidence="3" type="primary">gnl_1</name>
    <name evidence="3" type="ORF">NCTC10638_00791</name>
</gene>
<protein>
    <submittedName>
        <fullName evidence="3">Gluconolactonase</fullName>
        <ecNumber evidence="3">3.1.1.17</ecNumber>
    </submittedName>
</protein>
<accession>A0A378MTP6</accession>
<dbReference type="PANTHER" id="PTHR47572:SF4">
    <property type="entry name" value="LACTONASE DRP35"/>
    <property type="match status" value="1"/>
</dbReference>
<dbReference type="Gene3D" id="2.120.10.30">
    <property type="entry name" value="TolB, C-terminal domain"/>
    <property type="match status" value="1"/>
</dbReference>
<organism evidence="3 4">
    <name type="scientific">Mannheimia haemolytica</name>
    <name type="common">Pasteurella haemolytica</name>
    <dbReference type="NCBI Taxonomy" id="75985"/>
    <lineage>
        <taxon>Bacteria</taxon>
        <taxon>Pseudomonadati</taxon>
        <taxon>Pseudomonadota</taxon>
        <taxon>Gammaproteobacteria</taxon>
        <taxon>Pasteurellales</taxon>
        <taxon>Pasteurellaceae</taxon>
        <taxon>Mannheimia</taxon>
    </lineage>
</organism>
<dbReference type="Proteomes" id="UP000254802">
    <property type="component" value="Unassembled WGS sequence"/>
</dbReference>
<feature type="domain" description="SMP-30/Gluconolactonase/LRE-like region" evidence="2">
    <location>
        <begin position="6"/>
        <end position="64"/>
    </location>
</feature>
<dbReference type="PANTHER" id="PTHR47572">
    <property type="entry name" value="LIPOPROTEIN-RELATED"/>
    <property type="match status" value="1"/>
</dbReference>
<sequence>MAEISPGIPDGFRIKQNGVIFCSCEEGIIALLPDGTELGRFVLGKLTSNCSFGDDEQTLFITCSNSVYRLTIK</sequence>
<dbReference type="InterPro" id="IPR011042">
    <property type="entry name" value="6-blade_b-propeller_TolB-like"/>
</dbReference>
<evidence type="ECO:0000313" key="3">
    <source>
        <dbReference type="EMBL" id="STY59613.1"/>
    </source>
</evidence>
<dbReference type="EC" id="3.1.1.17" evidence="3"/>
<dbReference type="Pfam" id="PF08450">
    <property type="entry name" value="SGL"/>
    <property type="match status" value="1"/>
</dbReference>
<dbReference type="SUPFAM" id="SSF63829">
    <property type="entry name" value="Calcium-dependent phosphotriesterase"/>
    <property type="match status" value="1"/>
</dbReference>
<evidence type="ECO:0000259" key="2">
    <source>
        <dbReference type="Pfam" id="PF08450"/>
    </source>
</evidence>
<dbReference type="GO" id="GO:0004341">
    <property type="term" value="F:gluconolactonase activity"/>
    <property type="evidence" value="ECO:0007669"/>
    <property type="project" value="UniProtKB-EC"/>
</dbReference>
<name>A0A378MTP6_MANHA</name>
<dbReference type="InterPro" id="IPR051262">
    <property type="entry name" value="SMP-30/CGR1_Lactonase"/>
</dbReference>
<keyword evidence="1 3" id="KW-0378">Hydrolase</keyword>
<evidence type="ECO:0000313" key="4">
    <source>
        <dbReference type="Proteomes" id="UP000254802"/>
    </source>
</evidence>
<evidence type="ECO:0000256" key="1">
    <source>
        <dbReference type="ARBA" id="ARBA00022801"/>
    </source>
</evidence>
<reference evidence="3 4" key="1">
    <citation type="submission" date="2018-06" db="EMBL/GenBank/DDBJ databases">
        <authorList>
            <consortium name="Pathogen Informatics"/>
            <person name="Doyle S."/>
        </authorList>
    </citation>
    <scope>NUCLEOTIDE SEQUENCE [LARGE SCALE GENOMIC DNA]</scope>
    <source>
        <strain evidence="3 4">NCTC10638</strain>
    </source>
</reference>